<keyword evidence="8 9" id="KW-0131">Cell cycle</keyword>
<protein>
    <recommendedName>
        <fullName evidence="9">Tyrosine recombinase XerC</fullName>
    </recommendedName>
</protein>
<keyword evidence="13" id="KW-1185">Reference proteome</keyword>
<keyword evidence="3 9" id="KW-0132">Cell division</keyword>
<feature type="active site" evidence="9">
    <location>
        <position position="303"/>
    </location>
</feature>
<dbReference type="GO" id="GO:0005737">
    <property type="term" value="C:cytoplasm"/>
    <property type="evidence" value="ECO:0007669"/>
    <property type="project" value="UniProtKB-SubCell"/>
</dbReference>
<dbReference type="Proteomes" id="UP000257076">
    <property type="component" value="Unassembled WGS sequence"/>
</dbReference>
<evidence type="ECO:0000256" key="1">
    <source>
        <dbReference type="ARBA" id="ARBA00004496"/>
    </source>
</evidence>
<dbReference type="InterPro" id="IPR002104">
    <property type="entry name" value="Integrase_catalytic"/>
</dbReference>
<keyword evidence="6 9" id="KW-0238">DNA-binding</keyword>
<dbReference type="SUPFAM" id="SSF56349">
    <property type="entry name" value="DNA breaking-rejoining enzymes"/>
    <property type="match status" value="1"/>
</dbReference>
<dbReference type="PANTHER" id="PTHR30349:SF77">
    <property type="entry name" value="TYROSINE RECOMBINASE XERC"/>
    <property type="match status" value="1"/>
</dbReference>
<accession>A0A3E0AWX9</accession>
<dbReference type="Pfam" id="PF00589">
    <property type="entry name" value="Phage_integrase"/>
    <property type="match status" value="1"/>
</dbReference>
<dbReference type="GO" id="GO:0051301">
    <property type="term" value="P:cell division"/>
    <property type="evidence" value="ECO:0007669"/>
    <property type="project" value="UniProtKB-KW"/>
</dbReference>
<evidence type="ECO:0000256" key="5">
    <source>
        <dbReference type="ARBA" id="ARBA00022908"/>
    </source>
</evidence>
<dbReference type="EMBL" id="QUMW01000014">
    <property type="protein sequence ID" value="REG23122.1"/>
    <property type="molecule type" value="Genomic_DNA"/>
</dbReference>
<evidence type="ECO:0000313" key="13">
    <source>
        <dbReference type="Proteomes" id="UP000257076"/>
    </source>
</evidence>
<dbReference type="InterPro" id="IPR023009">
    <property type="entry name" value="Tyrosine_recombinase_XerC/XerD"/>
</dbReference>
<comment type="subcellular location">
    <subcellularLocation>
        <location evidence="1 9">Cytoplasm</location>
    </subcellularLocation>
</comment>
<comment type="similarity">
    <text evidence="9">Belongs to the 'phage' integrase family. XerC subfamily.</text>
</comment>
<dbReference type="HAMAP" id="MF_01808">
    <property type="entry name" value="Recomb_XerC_XerD"/>
    <property type="match status" value="1"/>
</dbReference>
<gene>
    <name evidence="9" type="primary">xerC</name>
    <name evidence="12" type="ORF">DFR63_2014</name>
</gene>
<reference evidence="12 13" key="1">
    <citation type="submission" date="2018-08" db="EMBL/GenBank/DDBJ databases">
        <title>Genomic Encyclopedia of Type Strains, Phase IV (KMG-IV): sequencing the most valuable type-strain genomes for metagenomic binning, comparative biology and taxonomic classification.</title>
        <authorList>
            <person name="Goeker M."/>
        </authorList>
    </citation>
    <scope>NUCLEOTIDE SEQUENCE [LARGE SCALE GENOMIC DNA]</scope>
    <source>
        <strain evidence="12 13">DSM 17274</strain>
    </source>
</reference>
<dbReference type="PROSITE" id="PS51900">
    <property type="entry name" value="CB"/>
    <property type="match status" value="1"/>
</dbReference>
<evidence type="ECO:0000256" key="8">
    <source>
        <dbReference type="ARBA" id="ARBA00023306"/>
    </source>
</evidence>
<keyword evidence="2 9" id="KW-0963">Cytoplasm</keyword>
<dbReference type="GO" id="GO:0009037">
    <property type="term" value="F:tyrosine-based site-specific recombinase activity"/>
    <property type="evidence" value="ECO:0007669"/>
    <property type="project" value="UniProtKB-UniRule"/>
</dbReference>
<dbReference type="CDD" id="cd00798">
    <property type="entry name" value="INT_XerDC_C"/>
    <property type="match status" value="1"/>
</dbReference>
<evidence type="ECO:0000256" key="4">
    <source>
        <dbReference type="ARBA" id="ARBA00022829"/>
    </source>
</evidence>
<keyword evidence="7 9" id="KW-0233">DNA recombination</keyword>
<feature type="active site" evidence="9">
    <location>
        <position position="277"/>
    </location>
</feature>
<feature type="active site" evidence="9">
    <location>
        <position position="280"/>
    </location>
</feature>
<feature type="active site" evidence="9">
    <location>
        <position position="185"/>
    </location>
</feature>
<feature type="domain" description="Core-binding (CB)" evidence="11">
    <location>
        <begin position="39"/>
        <end position="124"/>
    </location>
</feature>
<dbReference type="InterPro" id="IPR004107">
    <property type="entry name" value="Integrase_SAM-like_N"/>
</dbReference>
<dbReference type="PANTHER" id="PTHR30349">
    <property type="entry name" value="PHAGE INTEGRASE-RELATED"/>
    <property type="match status" value="1"/>
</dbReference>
<name>A0A3E0AWX9_9STAP</name>
<evidence type="ECO:0000256" key="2">
    <source>
        <dbReference type="ARBA" id="ARBA00022490"/>
    </source>
</evidence>
<dbReference type="GO" id="GO:0003677">
    <property type="term" value="F:DNA binding"/>
    <property type="evidence" value="ECO:0007669"/>
    <property type="project" value="UniProtKB-UniRule"/>
</dbReference>
<comment type="subunit">
    <text evidence="9">Forms a cyclic heterotetrameric complex composed of two molecules of XerC and two molecules of XerD.</text>
</comment>
<evidence type="ECO:0000256" key="9">
    <source>
        <dbReference type="HAMAP-Rule" id="MF_01808"/>
    </source>
</evidence>
<feature type="domain" description="Tyr recombinase" evidence="10">
    <location>
        <begin position="145"/>
        <end position="325"/>
    </location>
</feature>
<evidence type="ECO:0000256" key="3">
    <source>
        <dbReference type="ARBA" id="ARBA00022618"/>
    </source>
</evidence>
<dbReference type="Gene3D" id="1.10.443.10">
    <property type="entry name" value="Intergrase catalytic core"/>
    <property type="match status" value="1"/>
</dbReference>
<dbReference type="InterPro" id="IPR011010">
    <property type="entry name" value="DNA_brk_join_enz"/>
</dbReference>
<feature type="active site" description="O-(3'-phospho-DNA)-tyrosine intermediate" evidence="9">
    <location>
        <position position="312"/>
    </location>
</feature>
<evidence type="ECO:0000259" key="10">
    <source>
        <dbReference type="PROSITE" id="PS51898"/>
    </source>
</evidence>
<keyword evidence="4 9" id="KW-0159">Chromosome partition</keyword>
<dbReference type="InterPro" id="IPR013762">
    <property type="entry name" value="Integrase-like_cat_sf"/>
</dbReference>
<dbReference type="Gene3D" id="1.10.150.130">
    <property type="match status" value="1"/>
</dbReference>
<dbReference type="GO" id="GO:0007059">
    <property type="term" value="P:chromosome segregation"/>
    <property type="evidence" value="ECO:0007669"/>
    <property type="project" value="UniProtKB-UniRule"/>
</dbReference>
<feature type="active site" evidence="9">
    <location>
        <position position="209"/>
    </location>
</feature>
<dbReference type="PROSITE" id="PS51898">
    <property type="entry name" value="TYR_RECOMBINASE"/>
    <property type="match status" value="1"/>
</dbReference>
<comment type="caution">
    <text evidence="12">The sequence shown here is derived from an EMBL/GenBank/DDBJ whole genome shotgun (WGS) entry which is preliminary data.</text>
</comment>
<dbReference type="AlphaFoldDB" id="A0A3E0AWX9"/>
<evidence type="ECO:0000256" key="6">
    <source>
        <dbReference type="ARBA" id="ARBA00023125"/>
    </source>
</evidence>
<evidence type="ECO:0000256" key="7">
    <source>
        <dbReference type="ARBA" id="ARBA00023172"/>
    </source>
</evidence>
<proteinExistence type="inferred from homology"/>
<dbReference type="Pfam" id="PF02899">
    <property type="entry name" value="Phage_int_SAM_1"/>
    <property type="match status" value="1"/>
</dbReference>
<evidence type="ECO:0000259" key="11">
    <source>
        <dbReference type="PROSITE" id="PS51900"/>
    </source>
</evidence>
<keyword evidence="5 9" id="KW-0229">DNA integration</keyword>
<dbReference type="InterPro" id="IPR010998">
    <property type="entry name" value="Integrase_recombinase_N"/>
</dbReference>
<dbReference type="NCBIfam" id="NF040815">
    <property type="entry name" value="recomb_XerA_Arch"/>
    <property type="match status" value="1"/>
</dbReference>
<dbReference type="InterPro" id="IPR050090">
    <property type="entry name" value="Tyrosine_recombinase_XerCD"/>
</dbReference>
<comment type="function">
    <text evidence="9">Site-specific tyrosine recombinase, which acts by catalyzing the cutting and rejoining of the recombining DNA molecules. The XerC-XerD complex is essential to convert dimers of the bacterial chromosome into monomers to permit their segregation at cell division. It also contributes to the segregational stability of plasmids.</text>
</comment>
<sequence>MQFLEKWFKIANVVYLWTGDYCIAWINNLNYDKIQTKNEVVEIYVNDFLRMLKYQRNFSDHSIKSYDHDIHEFITFLKRESLSVPSFKYMDARNYLAMLYERNLKKSTVSRKISTLRSYYNYLADRECVDINPFTALPFPKKEAVLPDFMYPNEIEALFGSLDENHKMYERDLAILELLYATGMRAGEMIGLRLQDIDFTVQIVRVLGKGRKWRVVPFHDRAAVALRNYAEIYSEDILKNDAMWVNHRGGPLTVRGLRHIIDMTVKRSALHLDIHPHTFRHTFATHLLNNGADLRAVQDLLGHESLSTTQRYTHVTTEQLKKTYLNAHPSNKKR</sequence>
<organism evidence="12 13">
    <name type="scientific">Jeotgalicoccus halotolerans</name>
    <dbReference type="NCBI Taxonomy" id="157227"/>
    <lineage>
        <taxon>Bacteria</taxon>
        <taxon>Bacillati</taxon>
        <taxon>Bacillota</taxon>
        <taxon>Bacilli</taxon>
        <taxon>Bacillales</taxon>
        <taxon>Staphylococcaceae</taxon>
        <taxon>Jeotgalicoccus</taxon>
    </lineage>
</organism>
<evidence type="ECO:0000313" key="12">
    <source>
        <dbReference type="EMBL" id="REG23122.1"/>
    </source>
</evidence>
<dbReference type="InterPro" id="IPR044068">
    <property type="entry name" value="CB"/>
</dbReference>
<dbReference type="GO" id="GO:0006313">
    <property type="term" value="P:DNA transposition"/>
    <property type="evidence" value="ECO:0007669"/>
    <property type="project" value="UniProtKB-UniRule"/>
</dbReference>